<keyword evidence="1" id="KW-1133">Transmembrane helix</keyword>
<dbReference type="Proteomes" id="UP000033869">
    <property type="component" value="Unassembled WGS sequence"/>
</dbReference>
<dbReference type="AlphaFoldDB" id="A0A0G0W6Y7"/>
<accession>A0A0G0W6Y7</accession>
<feature type="transmembrane region" description="Helical" evidence="1">
    <location>
        <begin position="21"/>
        <end position="44"/>
    </location>
</feature>
<name>A0A0G0W6Y7_UNCC2</name>
<keyword evidence="1" id="KW-0472">Membrane</keyword>
<proteinExistence type="predicted"/>
<evidence type="ECO:0000256" key="1">
    <source>
        <dbReference type="SAM" id="Phobius"/>
    </source>
</evidence>
<organism evidence="2 3">
    <name type="scientific">candidate division CPR2 bacterium GW2011_GWC1_41_48</name>
    <dbReference type="NCBI Taxonomy" id="1618344"/>
    <lineage>
        <taxon>Bacteria</taxon>
        <taxon>Bacteria division CPR2</taxon>
    </lineage>
</organism>
<reference evidence="2 3" key="1">
    <citation type="journal article" date="2015" name="Nature">
        <title>rRNA introns, odd ribosomes, and small enigmatic genomes across a large radiation of phyla.</title>
        <authorList>
            <person name="Brown C.T."/>
            <person name="Hug L.A."/>
            <person name="Thomas B.C."/>
            <person name="Sharon I."/>
            <person name="Castelle C.J."/>
            <person name="Singh A."/>
            <person name="Wilkins M.J."/>
            <person name="Williams K.H."/>
            <person name="Banfield J.F."/>
        </authorList>
    </citation>
    <scope>NUCLEOTIDE SEQUENCE [LARGE SCALE GENOMIC DNA]</scope>
</reference>
<comment type="caution">
    <text evidence="2">The sequence shown here is derived from an EMBL/GenBank/DDBJ whole genome shotgun (WGS) entry which is preliminary data.</text>
</comment>
<feature type="transmembrane region" description="Helical" evidence="1">
    <location>
        <begin position="56"/>
        <end position="76"/>
    </location>
</feature>
<evidence type="ECO:0000313" key="3">
    <source>
        <dbReference type="Proteomes" id="UP000033869"/>
    </source>
</evidence>
<sequence>MDKLEKFFVKNRDERAIYYDGLASQAAVFAMTLVAGIFIFYYGYKALMNSNDTVSYLIQSTVVWIAMTGLFTRTLLQLRWKAVYKKDIASKNKEKK</sequence>
<dbReference type="EMBL" id="LCBL01000005">
    <property type="protein sequence ID" value="KKS08734.1"/>
    <property type="molecule type" value="Genomic_DNA"/>
</dbReference>
<keyword evidence="1" id="KW-0812">Transmembrane</keyword>
<evidence type="ECO:0000313" key="2">
    <source>
        <dbReference type="EMBL" id="KKS08734.1"/>
    </source>
</evidence>
<gene>
    <name evidence="2" type="ORF">UU65_C0005G0045</name>
</gene>
<protein>
    <submittedName>
        <fullName evidence="2">Uncharacterized protein</fullName>
    </submittedName>
</protein>